<dbReference type="PANTHER" id="PTHR46663:SF3">
    <property type="entry name" value="SLL0267 PROTEIN"/>
    <property type="match status" value="1"/>
</dbReference>
<evidence type="ECO:0000313" key="4">
    <source>
        <dbReference type="EMBL" id="XAU13941.1"/>
    </source>
</evidence>
<proteinExistence type="predicted"/>
<feature type="transmembrane region" description="Helical" evidence="1">
    <location>
        <begin position="80"/>
        <end position="99"/>
    </location>
</feature>
<dbReference type="InterPro" id="IPR029787">
    <property type="entry name" value="Nucleotide_cyclase"/>
</dbReference>
<organism evidence="4 5">
    <name type="scientific">Sulfurimonas diazotrophicus</name>
    <dbReference type="NCBI Taxonomy" id="3131939"/>
    <lineage>
        <taxon>Bacteria</taxon>
        <taxon>Pseudomonadati</taxon>
        <taxon>Campylobacterota</taxon>
        <taxon>Epsilonproteobacteria</taxon>
        <taxon>Campylobacterales</taxon>
        <taxon>Sulfurimonadaceae</taxon>
        <taxon>Sulfurimonas</taxon>
    </lineage>
</organism>
<evidence type="ECO:0000259" key="3">
    <source>
        <dbReference type="PROSITE" id="PS50887"/>
    </source>
</evidence>
<feature type="transmembrane region" description="Helical" evidence="1">
    <location>
        <begin position="39"/>
        <end position="59"/>
    </location>
</feature>
<dbReference type="Proteomes" id="UP001447842">
    <property type="component" value="Chromosome"/>
</dbReference>
<gene>
    <name evidence="4" type="ORF">WCY31_06690</name>
</gene>
<evidence type="ECO:0000313" key="5">
    <source>
        <dbReference type="Proteomes" id="UP001447842"/>
    </source>
</evidence>
<accession>A0ABZ3H8F4</accession>
<dbReference type="Gene3D" id="3.30.70.270">
    <property type="match status" value="1"/>
</dbReference>
<feature type="domain" description="PAS" evidence="2">
    <location>
        <begin position="191"/>
        <end position="270"/>
    </location>
</feature>
<name>A0ABZ3H8F4_9BACT</name>
<keyword evidence="1" id="KW-0812">Transmembrane</keyword>
<dbReference type="RefSeq" id="WP_345971755.1">
    <property type="nucleotide sequence ID" value="NZ_CP147920.1"/>
</dbReference>
<evidence type="ECO:0000259" key="2">
    <source>
        <dbReference type="PROSITE" id="PS50112"/>
    </source>
</evidence>
<dbReference type="Gene3D" id="3.30.450.20">
    <property type="entry name" value="PAS domain"/>
    <property type="match status" value="1"/>
</dbReference>
<protein>
    <submittedName>
        <fullName evidence="4">Diguanylate cyclase</fullName>
        <ecNumber evidence="4">2.7.7.65</ecNumber>
    </submittedName>
</protein>
<dbReference type="CDD" id="cd01949">
    <property type="entry name" value="GGDEF"/>
    <property type="match status" value="1"/>
</dbReference>
<dbReference type="InterPro" id="IPR000014">
    <property type="entry name" value="PAS"/>
</dbReference>
<dbReference type="Pfam" id="PF00990">
    <property type="entry name" value="GGDEF"/>
    <property type="match status" value="1"/>
</dbReference>
<sequence>MEQMRVLYAHLPSSLSISAILALILVMIQAPVIESGLRYSWLALLFAVLLGRVALLIAWRRSADTVTPADAKHWLLRFRLALTVTGMVWGLGGVVLVPAEDISHQVYVAFTLAGLSAGSATVLAIDRISVFGFILPVLLSLIVPLSVTDNTLSQGMGAMLSLFLLFLLLSARDTRQRLEENFHLRVKAAQNEESLLKMLESSPIATRISDLASNSVVFANSRYNALLELPSEEIIGIQPSRYYAHPEELSDIDAIVTGGEKVVDRLIELRSPGSSPWTKWVLASYFPIEYHGKPAVLGWFYDITDRKLEEDVVEHEAFHDMLTGLPNRLHFHNRIHKAIAHAERKGTDLALMFIDLDKFKPVNDQFGHDIGDMLLKAVANRLVDCLRQTDIAARIGGDEFVVLLSDVGGEENAVAIGEKIRHALAMPFKIVGQMINISSSIGVAIYPKDAAQEDELIKRADIAMYNAKAKGRNSVVTYEPGMQGEGD</sequence>
<keyword evidence="4" id="KW-0548">Nucleotidyltransferase</keyword>
<dbReference type="NCBIfam" id="TIGR00254">
    <property type="entry name" value="GGDEF"/>
    <property type="match status" value="1"/>
</dbReference>
<feature type="transmembrane region" description="Helical" evidence="1">
    <location>
        <begin position="153"/>
        <end position="171"/>
    </location>
</feature>
<dbReference type="SMART" id="SM00267">
    <property type="entry name" value="GGDEF"/>
    <property type="match status" value="1"/>
</dbReference>
<keyword evidence="4" id="KW-0808">Transferase</keyword>
<keyword evidence="1" id="KW-0472">Membrane</keyword>
<dbReference type="InterPro" id="IPR043128">
    <property type="entry name" value="Rev_trsase/Diguanyl_cyclase"/>
</dbReference>
<dbReference type="EC" id="2.7.7.65" evidence="4"/>
<dbReference type="SUPFAM" id="SSF55073">
    <property type="entry name" value="Nucleotide cyclase"/>
    <property type="match status" value="1"/>
</dbReference>
<feature type="transmembrane region" description="Helical" evidence="1">
    <location>
        <begin position="105"/>
        <end position="125"/>
    </location>
</feature>
<dbReference type="SUPFAM" id="SSF55785">
    <property type="entry name" value="PYP-like sensor domain (PAS domain)"/>
    <property type="match status" value="1"/>
</dbReference>
<dbReference type="InterPro" id="IPR013656">
    <property type="entry name" value="PAS_4"/>
</dbReference>
<dbReference type="PROSITE" id="PS50887">
    <property type="entry name" value="GGDEF"/>
    <property type="match status" value="1"/>
</dbReference>
<dbReference type="PANTHER" id="PTHR46663">
    <property type="entry name" value="DIGUANYLATE CYCLASE DGCT-RELATED"/>
    <property type="match status" value="1"/>
</dbReference>
<dbReference type="InterPro" id="IPR000160">
    <property type="entry name" value="GGDEF_dom"/>
</dbReference>
<dbReference type="Pfam" id="PF08448">
    <property type="entry name" value="PAS_4"/>
    <property type="match status" value="1"/>
</dbReference>
<dbReference type="InterPro" id="IPR035965">
    <property type="entry name" value="PAS-like_dom_sf"/>
</dbReference>
<keyword evidence="1" id="KW-1133">Transmembrane helix</keyword>
<feature type="transmembrane region" description="Helical" evidence="1">
    <location>
        <begin position="130"/>
        <end position="147"/>
    </location>
</feature>
<dbReference type="InterPro" id="IPR052163">
    <property type="entry name" value="DGC-Regulatory_Protein"/>
</dbReference>
<dbReference type="PROSITE" id="PS50112">
    <property type="entry name" value="PAS"/>
    <property type="match status" value="1"/>
</dbReference>
<feature type="domain" description="GGDEF" evidence="3">
    <location>
        <begin position="347"/>
        <end position="480"/>
    </location>
</feature>
<dbReference type="NCBIfam" id="TIGR00229">
    <property type="entry name" value="sensory_box"/>
    <property type="match status" value="1"/>
</dbReference>
<reference evidence="4 5" key="1">
    <citation type="submission" date="2024-03" db="EMBL/GenBank/DDBJ databases">
        <title>Sulfurimonas sp. HSL3-1.</title>
        <authorList>
            <person name="Wang S."/>
        </authorList>
    </citation>
    <scope>NUCLEOTIDE SEQUENCE [LARGE SCALE GENOMIC DNA]</scope>
    <source>
        <strain evidence="4 5">HSL3-1</strain>
    </source>
</reference>
<dbReference type="EMBL" id="CP147920">
    <property type="protein sequence ID" value="XAU13941.1"/>
    <property type="molecule type" value="Genomic_DNA"/>
</dbReference>
<evidence type="ECO:0000256" key="1">
    <source>
        <dbReference type="SAM" id="Phobius"/>
    </source>
</evidence>
<keyword evidence="5" id="KW-1185">Reference proteome</keyword>
<dbReference type="GO" id="GO:0052621">
    <property type="term" value="F:diguanylate cyclase activity"/>
    <property type="evidence" value="ECO:0007669"/>
    <property type="project" value="UniProtKB-EC"/>
</dbReference>
<feature type="transmembrane region" description="Helical" evidence="1">
    <location>
        <begin position="7"/>
        <end position="33"/>
    </location>
</feature>